<dbReference type="Pfam" id="PF18998">
    <property type="entry name" value="Flg_new_2"/>
    <property type="match status" value="1"/>
</dbReference>
<dbReference type="GeneID" id="93365416"/>
<evidence type="ECO:0000313" key="3">
    <source>
        <dbReference type="Proteomes" id="UP000004295"/>
    </source>
</evidence>
<evidence type="ECO:0000313" key="2">
    <source>
        <dbReference type="EMBL" id="EEN81916.1"/>
    </source>
</evidence>
<proteinExistence type="predicted"/>
<evidence type="ECO:0000259" key="1">
    <source>
        <dbReference type="Pfam" id="PF18998"/>
    </source>
</evidence>
<keyword evidence="3" id="KW-1185">Reference proteome</keyword>
<comment type="caution">
    <text evidence="2">The sequence shown here is derived from an EMBL/GenBank/DDBJ whole genome shotgun (WGS) entry which is preliminary data.</text>
</comment>
<feature type="domain" description="Bacterial repeat" evidence="1">
    <location>
        <begin position="490"/>
        <end position="553"/>
    </location>
</feature>
<gene>
    <name evidence="2" type="ORF">POREN0001_0693</name>
</gene>
<reference evidence="2 3" key="1">
    <citation type="submission" date="2009-04" db="EMBL/GenBank/DDBJ databases">
        <authorList>
            <person name="Sebastian Y."/>
            <person name="Madupu R."/>
            <person name="Durkin A.S."/>
            <person name="Torralba M."/>
            <person name="Methe B."/>
            <person name="Sutton G.G."/>
            <person name="Strausberg R.L."/>
            <person name="Nelson K.E."/>
        </authorList>
    </citation>
    <scope>NUCLEOTIDE SEQUENCE [LARGE SCALE GENOMIC DNA]</scope>
    <source>
        <strain evidence="3">ATCC 35406 / BCRC 14492 / JCM 8526 / NCTC 13058 / HG 370</strain>
    </source>
</reference>
<protein>
    <recommendedName>
        <fullName evidence="1">Bacterial repeat domain-containing protein</fullName>
    </recommendedName>
</protein>
<accession>C3JD06</accession>
<dbReference type="AlphaFoldDB" id="C3JD06"/>
<organism evidence="2 3">
    <name type="scientific">Porphyromonas endodontalis (strain ATCC 35406 / DSM 24491 / JCM 8526 / CCUG 16442 / BCRC 14492 / NCTC 13058 / HG 370)</name>
    <name type="common">Bacteroides endodontalis</name>
    <dbReference type="NCBI Taxonomy" id="553175"/>
    <lineage>
        <taxon>Bacteria</taxon>
        <taxon>Pseudomonadati</taxon>
        <taxon>Bacteroidota</taxon>
        <taxon>Bacteroidia</taxon>
        <taxon>Bacteroidales</taxon>
        <taxon>Porphyromonadaceae</taxon>
        <taxon>Porphyromonas</taxon>
    </lineage>
</organism>
<dbReference type="InterPro" id="IPR044060">
    <property type="entry name" value="Bacterial_rp_domain"/>
</dbReference>
<dbReference type="EMBL" id="ACNN01000036">
    <property type="protein sequence ID" value="EEN81916.1"/>
    <property type="molecule type" value="Genomic_DNA"/>
</dbReference>
<name>C3JD06_POREA</name>
<dbReference type="Proteomes" id="UP000004295">
    <property type="component" value="Unassembled WGS sequence"/>
</dbReference>
<sequence>MKKTVHKGGLYIVSIALALLGLVGASYTSLAQKLTVLGKSVPLDEDASGNQSGHDLDNEKNWNGSWSWNHTTKTLRLTKLKSNMDVRGIYVEGIFNLTIEVAGECFLLSSEEDKPVIEGLESNMTITGVGQGAELIVRTSKDGSVGILIDKNRDLYINNCLVDVRSDEYYGVAGNYDENNTGIIISNGGALEAWGKSGSIADIGQYFSVEEGADHKEIDVNKTTTHALTAAFPDRDVKYENGDIVYASGADAGTLVKEHWVLVTPYYPITIGGNRLRKYKNVLKSENSSFVSSGEVEYNAKLHTLTLKDATIAFAGENIGILSNHPSTYLRVVCIGANKITTEAADCFLTRDAESPVFVGESDNPSLALYPGTGAEYSGIWDQSEKEDDQLIISDINLKIQSDGPCIYTGMQNKEISLDFLNATLTNIKPGYLLIQGFKTLGLENAYIYSPLGAVVDGGTISLDGKSLADTTCEIKKGAAPAYQITIDPNMKNGKVTLSQNGSVAYGTTVTVTVKPDGGYKLAKLTANGVDITATKKFVVQAATTVAATFTRDNAIEEVATTDVLLFPNPAAEATTLSGVEPGAMVQVLSLDGVEVLRTVANEAGVARLDFAGVAAGKYLVKSGETTVVLLVTK</sequence>
<dbReference type="RefSeq" id="WP_004335254.1">
    <property type="nucleotide sequence ID" value="NZ_ACNN01000036.1"/>
</dbReference>